<feature type="compositionally biased region" description="Low complexity" evidence="4">
    <location>
        <begin position="427"/>
        <end position="438"/>
    </location>
</feature>
<dbReference type="PhylomeDB" id="A0A0G4FJ36"/>
<dbReference type="InterPro" id="IPR050710">
    <property type="entry name" value="Band7/mec-2_domain"/>
</dbReference>
<dbReference type="FunFam" id="3.30.479.30:FF:000008">
    <property type="entry name" value="Stomatin-like protein 2, mitochondrial"/>
    <property type="match status" value="1"/>
</dbReference>
<dbReference type="InterPro" id="IPR001972">
    <property type="entry name" value="Stomatin_HflK_fam"/>
</dbReference>
<dbReference type="SUPFAM" id="SSF117892">
    <property type="entry name" value="Band 7/SPFH domain"/>
    <property type="match status" value="1"/>
</dbReference>
<dbReference type="GO" id="GO:0005739">
    <property type="term" value="C:mitochondrion"/>
    <property type="evidence" value="ECO:0007669"/>
    <property type="project" value="UniProtKB-SubCell"/>
</dbReference>
<dbReference type="PRINTS" id="PR00721">
    <property type="entry name" value="STOMATIN"/>
</dbReference>
<comment type="similarity">
    <text evidence="2">Belongs to the band 7/mec-2 family.</text>
</comment>
<feature type="region of interest" description="Disordered" evidence="4">
    <location>
        <begin position="340"/>
        <end position="365"/>
    </location>
</feature>
<organism evidence="6">
    <name type="scientific">Chromera velia CCMP2878</name>
    <dbReference type="NCBI Taxonomy" id="1169474"/>
    <lineage>
        <taxon>Eukaryota</taxon>
        <taxon>Sar</taxon>
        <taxon>Alveolata</taxon>
        <taxon>Colpodellida</taxon>
        <taxon>Chromeraceae</taxon>
        <taxon>Chromera</taxon>
    </lineage>
</organism>
<protein>
    <recommendedName>
        <fullName evidence="5">Band 7 domain-containing protein</fullName>
    </recommendedName>
</protein>
<dbReference type="GO" id="GO:0007005">
    <property type="term" value="P:mitochondrion organization"/>
    <property type="evidence" value="ECO:0007669"/>
    <property type="project" value="TreeGrafter"/>
</dbReference>
<sequence length="460" mass="47550">MLRNLVSPGSFLAGPAQQHLRSLRSSLSMHQNQMGGLSGVGTQNRGLSFLGGGGPRRSTRIDRHHPGFVVVAQQTAWVVERFGKFHKMLTPGLHFLIPFIDRIAYIHSLKEEALPIANQQAITKDNVAIQIDGVLYLRIEDPYQASYGVEDPIAAVTQLAQTTMRSELGKLNLDSTFQERESLNSKIVRSINEASGPWGISCLRYEIRDIVPPKSVRAAMEMQAEAERRKRAEILQSEGEKESQINLAMGRRESAILFAQGEAQGILERAKASADGISVLSRALLVPGGRDAVTMRVAEQYVNAFGRIAKETNTVVVPANAGDPAGMIAQALSVYRSVRPPAAPSGGGSGGFLSGGDDGGGGGYGGSGGGGLFGASEDLLGSGGSLPSETGVGLGGGDTGGVHSGGPGVGGSFAVGQDGGSGGGGPLSNPLSSSPHGPVQSFSMHGRSGVSGGDLSSSGL</sequence>
<reference evidence="6" key="1">
    <citation type="submission" date="2014-11" db="EMBL/GenBank/DDBJ databases">
        <authorList>
            <person name="Otto D Thomas"/>
            <person name="Naeem Raeece"/>
        </authorList>
    </citation>
    <scope>NUCLEOTIDE SEQUENCE</scope>
</reference>
<dbReference type="Pfam" id="PF16200">
    <property type="entry name" value="Band_7_C"/>
    <property type="match status" value="1"/>
</dbReference>
<dbReference type="GO" id="GO:0016020">
    <property type="term" value="C:membrane"/>
    <property type="evidence" value="ECO:0007669"/>
    <property type="project" value="InterPro"/>
</dbReference>
<dbReference type="EMBL" id="CDMZ01000399">
    <property type="protein sequence ID" value="CEM13455.1"/>
    <property type="molecule type" value="Genomic_DNA"/>
</dbReference>
<dbReference type="VEuPathDB" id="CryptoDB:Cvel_17219"/>
<dbReference type="InterPro" id="IPR001107">
    <property type="entry name" value="Band_7"/>
</dbReference>
<gene>
    <name evidence="6" type="ORF">Cvel_17219</name>
</gene>
<dbReference type="Pfam" id="PF01145">
    <property type="entry name" value="Band_7"/>
    <property type="match status" value="1"/>
</dbReference>
<evidence type="ECO:0000259" key="5">
    <source>
        <dbReference type="SMART" id="SM00244"/>
    </source>
</evidence>
<evidence type="ECO:0000256" key="4">
    <source>
        <dbReference type="SAM" id="MobiDB-lite"/>
    </source>
</evidence>
<feature type="domain" description="Band 7" evidence="5">
    <location>
        <begin position="66"/>
        <end position="224"/>
    </location>
</feature>
<accession>A0A0G4FJ36</accession>
<dbReference type="SMART" id="SM00244">
    <property type="entry name" value="PHB"/>
    <property type="match status" value="1"/>
</dbReference>
<dbReference type="PANTHER" id="PTHR43327:SF10">
    <property type="entry name" value="STOMATIN-LIKE PROTEIN 2, MITOCHONDRIAL"/>
    <property type="match status" value="1"/>
</dbReference>
<feature type="region of interest" description="Disordered" evidence="4">
    <location>
        <begin position="379"/>
        <end position="460"/>
    </location>
</feature>
<dbReference type="Gene3D" id="3.30.479.30">
    <property type="entry name" value="Band 7 domain"/>
    <property type="match status" value="1"/>
</dbReference>
<proteinExistence type="inferred from homology"/>
<dbReference type="InterPro" id="IPR032435">
    <property type="entry name" value="STML2-like_C"/>
</dbReference>
<evidence type="ECO:0000256" key="2">
    <source>
        <dbReference type="ARBA" id="ARBA00008164"/>
    </source>
</evidence>
<comment type="subcellular location">
    <subcellularLocation>
        <location evidence="1">Mitochondrion</location>
    </subcellularLocation>
</comment>
<evidence type="ECO:0000313" key="6">
    <source>
        <dbReference type="EMBL" id="CEM13455.1"/>
    </source>
</evidence>
<evidence type="ECO:0000256" key="3">
    <source>
        <dbReference type="ARBA" id="ARBA00023128"/>
    </source>
</evidence>
<feature type="compositionally biased region" description="Gly residues" evidence="4">
    <location>
        <begin position="392"/>
        <end position="426"/>
    </location>
</feature>
<feature type="compositionally biased region" description="Gly residues" evidence="4">
    <location>
        <begin position="345"/>
        <end position="365"/>
    </location>
</feature>
<keyword evidence="3" id="KW-0496">Mitochondrion</keyword>
<name>A0A0G4FJ36_9ALVE</name>
<dbReference type="InterPro" id="IPR036013">
    <property type="entry name" value="Band_7/SPFH_dom_sf"/>
</dbReference>
<dbReference type="CDD" id="cd08829">
    <property type="entry name" value="SPFH_paraslipin"/>
    <property type="match status" value="1"/>
</dbReference>
<dbReference type="PANTHER" id="PTHR43327">
    <property type="entry name" value="STOMATIN-LIKE PROTEIN 2, MITOCHONDRIAL"/>
    <property type="match status" value="1"/>
</dbReference>
<evidence type="ECO:0000256" key="1">
    <source>
        <dbReference type="ARBA" id="ARBA00004173"/>
    </source>
</evidence>
<dbReference type="AlphaFoldDB" id="A0A0G4FJ36"/>